<name>A0ABV2UKG0_9ACTN</name>
<dbReference type="InterPro" id="IPR008323">
    <property type="entry name" value="UCP033563"/>
</dbReference>
<dbReference type="PIRSF" id="PIRSF033563">
    <property type="entry name" value="UCP033563"/>
    <property type="match status" value="1"/>
</dbReference>
<dbReference type="Pfam" id="PF06245">
    <property type="entry name" value="DUF1015"/>
    <property type="match status" value="1"/>
</dbReference>
<evidence type="ECO:0000313" key="1">
    <source>
        <dbReference type="EMBL" id="MET8438341.1"/>
    </source>
</evidence>
<gene>
    <name evidence="1" type="ORF">ABZV61_37605</name>
</gene>
<dbReference type="RefSeq" id="WP_356495933.1">
    <property type="nucleotide sequence ID" value="NZ_JBEXEF010000087.1"/>
</dbReference>
<comment type="caution">
    <text evidence="1">The sequence shown here is derived from an EMBL/GenBank/DDBJ whole genome shotgun (WGS) entry which is preliminary data.</text>
</comment>
<keyword evidence="2" id="KW-1185">Reference proteome</keyword>
<dbReference type="PANTHER" id="PTHR36454:SF1">
    <property type="entry name" value="DUF1015 DOMAIN-CONTAINING PROTEIN"/>
    <property type="match status" value="1"/>
</dbReference>
<dbReference type="EMBL" id="JBEXIP010000057">
    <property type="protein sequence ID" value="MET8438341.1"/>
    <property type="molecule type" value="Genomic_DNA"/>
</dbReference>
<proteinExistence type="predicted"/>
<dbReference type="PANTHER" id="PTHR36454">
    <property type="entry name" value="LMO2823 PROTEIN"/>
    <property type="match status" value="1"/>
</dbReference>
<accession>A0ABV2UKG0</accession>
<dbReference type="Proteomes" id="UP001550044">
    <property type="component" value="Unassembled WGS sequence"/>
</dbReference>
<reference evidence="1 2" key="1">
    <citation type="submission" date="2024-06" db="EMBL/GenBank/DDBJ databases">
        <title>The Natural Products Discovery Center: Release of the First 8490 Sequenced Strains for Exploring Actinobacteria Biosynthetic Diversity.</title>
        <authorList>
            <person name="Kalkreuter E."/>
            <person name="Kautsar S.A."/>
            <person name="Yang D."/>
            <person name="Bader C.D."/>
            <person name="Teijaro C.N."/>
            <person name="Fluegel L."/>
            <person name="Davis C.M."/>
            <person name="Simpson J.R."/>
            <person name="Lauterbach L."/>
            <person name="Steele A.D."/>
            <person name="Gui C."/>
            <person name="Meng S."/>
            <person name="Li G."/>
            <person name="Viehrig K."/>
            <person name="Ye F."/>
            <person name="Su P."/>
            <person name="Kiefer A.F."/>
            <person name="Nichols A."/>
            <person name="Cepeda A.J."/>
            <person name="Yan W."/>
            <person name="Fan B."/>
            <person name="Jiang Y."/>
            <person name="Adhikari A."/>
            <person name="Zheng C.-J."/>
            <person name="Schuster L."/>
            <person name="Cowan T.M."/>
            <person name="Smanski M.J."/>
            <person name="Chevrette M.G."/>
            <person name="De Carvalho L.P.S."/>
            <person name="Shen B."/>
        </authorList>
    </citation>
    <scope>NUCLEOTIDE SEQUENCE [LARGE SCALE GENOMIC DNA]</scope>
    <source>
        <strain evidence="1 2">NPDC005137</strain>
    </source>
</reference>
<organism evidence="1 2">
    <name type="scientific">Streptomyces sp. 900116325</name>
    <dbReference type="NCBI Taxonomy" id="3154295"/>
    <lineage>
        <taxon>Bacteria</taxon>
        <taxon>Bacillati</taxon>
        <taxon>Actinomycetota</taxon>
        <taxon>Actinomycetes</taxon>
        <taxon>Kitasatosporales</taxon>
        <taxon>Streptomycetaceae</taxon>
        <taxon>Streptomyces</taxon>
    </lineage>
</organism>
<evidence type="ECO:0000313" key="2">
    <source>
        <dbReference type="Proteomes" id="UP001550044"/>
    </source>
</evidence>
<sequence>MNTPGPADQGLRLIPFRGLRYVPERVGSLAAVTSPPYDVVVRPDGLHHLESADPYNIVRLILPQADTAAARNEQAAETLNRWLDEGILAPETEPALYVYEQRNGEILQRGIVGALALSAPADGIVLPHEDVMAHVVEDRADLMRTTAAHLEPLLLTYRSEGHPTGATAVIERTIHRPPLLATTTEDGYCHRLWAVTDPADRSEIETDLARHQALIADGHHRWATYLRLQQEHTVPGPWDFGLVLLVDTARYPLRVRAIHRLLHRLPVADALAALNGNFRIRDVEGPLPVALDALAGAAAEGNAFLLAGDGRFHLVDRPDEALLARTVPADRPPAWRALDATVLHATLLDHVWRIPDTPEHIAYIHDTEAAVDQAERHDATAVLMHPVREEVVRELARQGVTMPRKSTSFGPKPASGLVLRSLTLD</sequence>
<protein>
    <submittedName>
        <fullName evidence="1">DUF1015 domain-containing protein</fullName>
    </submittedName>
</protein>